<name>A0A640VL71_9RHOB</name>
<organism evidence="1 2">
    <name type="scientific">Roseobacter cerasinus</name>
    <dbReference type="NCBI Taxonomy" id="2602289"/>
    <lineage>
        <taxon>Bacteria</taxon>
        <taxon>Pseudomonadati</taxon>
        <taxon>Pseudomonadota</taxon>
        <taxon>Alphaproteobacteria</taxon>
        <taxon>Rhodobacterales</taxon>
        <taxon>Roseobacteraceae</taxon>
        <taxon>Roseobacter</taxon>
    </lineage>
</organism>
<gene>
    <name evidence="1" type="ORF">So717_07960</name>
</gene>
<accession>A0A640VL71</accession>
<evidence type="ECO:0000313" key="1">
    <source>
        <dbReference type="EMBL" id="GFE49043.1"/>
    </source>
</evidence>
<proteinExistence type="predicted"/>
<protein>
    <submittedName>
        <fullName evidence="1">Uncharacterized protein</fullName>
    </submittedName>
</protein>
<dbReference type="AlphaFoldDB" id="A0A640VL71"/>
<sequence length="206" mass="23076">MQDQSKESSFASHVNSIAYHVSFRRIKFIYRLSPLIVVLKSIDSKLPNKFAWLDALNKFTRRSLILLVLFLLSLPPSAEADRANHCPEVWSQYVDTVEDILTHSSVKAGPVFFVGTGGEVYDCLDENVGVQLFEEIGQYHKAISHLFEGNLTGGSSEWPDNVCSVGDVKSSIGSYIVINLPHVPDILSDEICLMRIVNSLDRRINH</sequence>
<dbReference type="Proteomes" id="UP000436522">
    <property type="component" value="Unassembled WGS sequence"/>
</dbReference>
<reference evidence="1 2" key="1">
    <citation type="submission" date="2019-12" db="EMBL/GenBank/DDBJ databases">
        <title>Roseobacter cerasinus sp. nov., isolated from seawater around aquaculture.</title>
        <authorList>
            <person name="Muramatsu S."/>
            <person name="Takabe Y."/>
            <person name="Mori K."/>
            <person name="Takaichi S."/>
            <person name="Hanada S."/>
        </authorList>
    </citation>
    <scope>NUCLEOTIDE SEQUENCE [LARGE SCALE GENOMIC DNA]</scope>
    <source>
        <strain evidence="1 2">AI77</strain>
    </source>
</reference>
<evidence type="ECO:0000313" key="2">
    <source>
        <dbReference type="Proteomes" id="UP000436522"/>
    </source>
</evidence>
<dbReference type="EMBL" id="BLIV01000002">
    <property type="protein sequence ID" value="GFE49043.1"/>
    <property type="molecule type" value="Genomic_DNA"/>
</dbReference>
<keyword evidence="2" id="KW-1185">Reference proteome</keyword>
<comment type="caution">
    <text evidence="1">The sequence shown here is derived from an EMBL/GenBank/DDBJ whole genome shotgun (WGS) entry which is preliminary data.</text>
</comment>